<dbReference type="SUPFAM" id="SSF51604">
    <property type="entry name" value="Enolase C-terminal domain-like"/>
    <property type="match status" value="1"/>
</dbReference>
<keyword evidence="6" id="KW-1185">Reference proteome</keyword>
<gene>
    <name evidence="5" type="ORF">E1757_31060</name>
</gene>
<dbReference type="SUPFAM" id="SSF54826">
    <property type="entry name" value="Enolase N-terminal domain-like"/>
    <property type="match status" value="1"/>
</dbReference>
<dbReference type="InterPro" id="IPR029065">
    <property type="entry name" value="Enolase_C-like"/>
</dbReference>
<dbReference type="RefSeq" id="WP_133235623.1">
    <property type="nucleotide sequence ID" value="NZ_SMRT01000023.1"/>
</dbReference>
<dbReference type="Gene3D" id="3.20.20.120">
    <property type="entry name" value="Enolase-like C-terminal domain"/>
    <property type="match status" value="1"/>
</dbReference>
<dbReference type="InterPro" id="IPR018110">
    <property type="entry name" value="Mandel_Rmase/mucon_lact_enz_CS"/>
</dbReference>
<dbReference type="InterPro" id="IPR029017">
    <property type="entry name" value="Enolase-like_N"/>
</dbReference>
<dbReference type="SFLD" id="SFLDS00001">
    <property type="entry name" value="Enolase"/>
    <property type="match status" value="1"/>
</dbReference>
<dbReference type="EMBL" id="SMRT01000023">
    <property type="protein sequence ID" value="TDF91993.1"/>
    <property type="molecule type" value="Genomic_DNA"/>
</dbReference>
<evidence type="ECO:0000259" key="4">
    <source>
        <dbReference type="SMART" id="SM00922"/>
    </source>
</evidence>
<dbReference type="Pfam" id="PF02746">
    <property type="entry name" value="MR_MLE_N"/>
    <property type="match status" value="1"/>
</dbReference>
<dbReference type="Pfam" id="PF13378">
    <property type="entry name" value="MR_MLE_C"/>
    <property type="match status" value="1"/>
</dbReference>
<evidence type="ECO:0000256" key="1">
    <source>
        <dbReference type="ARBA" id="ARBA00001946"/>
    </source>
</evidence>
<dbReference type="PANTHER" id="PTHR13794">
    <property type="entry name" value="ENOLASE SUPERFAMILY, MANDELATE RACEMASE"/>
    <property type="match status" value="1"/>
</dbReference>
<comment type="cofactor">
    <cofactor evidence="1">
        <name>Mg(2+)</name>
        <dbReference type="ChEBI" id="CHEBI:18420"/>
    </cofactor>
</comment>
<dbReference type="PANTHER" id="PTHR13794:SF58">
    <property type="entry name" value="MITOCHONDRIAL ENOLASE SUPERFAMILY MEMBER 1"/>
    <property type="match status" value="1"/>
</dbReference>
<accession>A0A4R5K9Y9</accession>
<name>A0A4R5K9Y9_9BACL</name>
<dbReference type="GO" id="GO:0016052">
    <property type="term" value="P:carbohydrate catabolic process"/>
    <property type="evidence" value="ECO:0007669"/>
    <property type="project" value="TreeGrafter"/>
</dbReference>
<dbReference type="InterPro" id="IPR036849">
    <property type="entry name" value="Enolase-like_C_sf"/>
</dbReference>
<proteinExistence type="predicted"/>
<dbReference type="SMART" id="SM00922">
    <property type="entry name" value="MR_MLE"/>
    <property type="match status" value="1"/>
</dbReference>
<keyword evidence="3" id="KW-0460">Magnesium</keyword>
<dbReference type="GO" id="GO:0000287">
    <property type="term" value="F:magnesium ion binding"/>
    <property type="evidence" value="ECO:0007669"/>
    <property type="project" value="TreeGrafter"/>
</dbReference>
<evidence type="ECO:0000256" key="2">
    <source>
        <dbReference type="ARBA" id="ARBA00022723"/>
    </source>
</evidence>
<reference evidence="5 6" key="1">
    <citation type="submission" date="2019-03" db="EMBL/GenBank/DDBJ databases">
        <title>This is whole genome sequence of Paenibacillus sp MS74 strain.</title>
        <authorList>
            <person name="Trinh H.N."/>
        </authorList>
    </citation>
    <scope>NUCLEOTIDE SEQUENCE [LARGE SCALE GENOMIC DNA]</scope>
    <source>
        <strain evidence="5 6">MS74</strain>
    </source>
</reference>
<dbReference type="InterPro" id="IPR046945">
    <property type="entry name" value="RHMD-like"/>
</dbReference>
<dbReference type="Proteomes" id="UP000295636">
    <property type="component" value="Unassembled WGS sequence"/>
</dbReference>
<dbReference type="OrthoDB" id="9774531at2"/>
<evidence type="ECO:0000256" key="3">
    <source>
        <dbReference type="ARBA" id="ARBA00022842"/>
    </source>
</evidence>
<organism evidence="5 6">
    <name type="scientific">Paenibacillus piri</name>
    <dbReference type="NCBI Taxonomy" id="2547395"/>
    <lineage>
        <taxon>Bacteria</taxon>
        <taxon>Bacillati</taxon>
        <taxon>Bacillota</taxon>
        <taxon>Bacilli</taxon>
        <taxon>Bacillales</taxon>
        <taxon>Paenibacillaceae</taxon>
        <taxon>Paenibacillus</taxon>
    </lineage>
</organism>
<dbReference type="CDD" id="cd03316">
    <property type="entry name" value="MR_like"/>
    <property type="match status" value="1"/>
</dbReference>
<dbReference type="AlphaFoldDB" id="A0A4R5K9Y9"/>
<dbReference type="InterPro" id="IPR013342">
    <property type="entry name" value="Mandelate_racemase_C"/>
</dbReference>
<dbReference type="InterPro" id="IPR013341">
    <property type="entry name" value="Mandelate_racemase_N_dom"/>
</dbReference>
<sequence length="364" mass="40726">MKIKSIETFATRDVSFVRVRTDDGHEGYGQISAWNANISALALHQQIAPIALGSDALDIHGLVERCFLKEYKFPGAFTTRAIGGLDTALWDLRGKAEGKSVCQLLGQYRTSIDAYGSSMRRDITPQDEAERMRRLQDKHGFRAFKIRVGKVFGNDEDQWPGRTEELIPTVRRAVGELTTLFADGNSAFTPKRAIEVGRLLEQHHFSHFEEPCPFPELEWTAEVAAALDIPVSGGEQDTCIAHWKRMIHMRAVDIVQPNISYVGGICRAMRVAGMAEEASMLCTPHNANKTMTLVFTLHMLGALRNAGPFMEYTIEHDPWAVDLFEDADLEVKDGKVSIPDGPGWGVRIRPEWLGKADYRVSRLD</sequence>
<protein>
    <submittedName>
        <fullName evidence="5">Mandelate racemase/muconate lactonizing enzyme family protein</fullName>
    </submittedName>
</protein>
<comment type="caution">
    <text evidence="5">The sequence shown here is derived from an EMBL/GenBank/DDBJ whole genome shotgun (WGS) entry which is preliminary data.</text>
</comment>
<dbReference type="GO" id="GO:0009063">
    <property type="term" value="P:amino acid catabolic process"/>
    <property type="evidence" value="ECO:0007669"/>
    <property type="project" value="InterPro"/>
</dbReference>
<feature type="domain" description="Mandelate racemase/muconate lactonizing enzyme C-terminal" evidence="4">
    <location>
        <begin position="125"/>
        <end position="230"/>
    </location>
</feature>
<keyword evidence="2" id="KW-0479">Metal-binding</keyword>
<evidence type="ECO:0000313" key="5">
    <source>
        <dbReference type="EMBL" id="TDF91993.1"/>
    </source>
</evidence>
<evidence type="ECO:0000313" key="6">
    <source>
        <dbReference type="Proteomes" id="UP000295636"/>
    </source>
</evidence>
<dbReference type="GO" id="GO:0016836">
    <property type="term" value="F:hydro-lyase activity"/>
    <property type="evidence" value="ECO:0007669"/>
    <property type="project" value="TreeGrafter"/>
</dbReference>
<dbReference type="Gene3D" id="3.30.390.10">
    <property type="entry name" value="Enolase-like, N-terminal domain"/>
    <property type="match status" value="1"/>
</dbReference>
<dbReference type="PROSITE" id="PS00908">
    <property type="entry name" value="MR_MLE_1"/>
    <property type="match status" value="1"/>
</dbReference>